<protein>
    <recommendedName>
        <fullName evidence="6">Transposase</fullName>
    </recommendedName>
</protein>
<accession>A0A820EH40</accession>
<dbReference type="AlphaFoldDB" id="A0A820EH40"/>
<evidence type="ECO:0000313" key="5">
    <source>
        <dbReference type="Proteomes" id="UP000663836"/>
    </source>
</evidence>
<dbReference type="Gene3D" id="3.30.420.10">
    <property type="entry name" value="Ribonuclease H-like superfamily/Ribonuclease H"/>
    <property type="match status" value="1"/>
</dbReference>
<name>A0A820EH40_9BILA</name>
<dbReference type="Proteomes" id="UP000663823">
    <property type="component" value="Unassembled WGS sequence"/>
</dbReference>
<gene>
    <name evidence="4" type="ORF">JBS370_LOCUS38535</name>
    <name evidence="3" type="ORF">OTI717_LOCUS35507</name>
</gene>
<dbReference type="Pfam" id="PF13358">
    <property type="entry name" value="DDE_3"/>
    <property type="match status" value="1"/>
</dbReference>
<comment type="caution">
    <text evidence="4">The sequence shown here is derived from an EMBL/GenBank/DDBJ whole genome shotgun (WGS) entry which is preliminary data.</text>
</comment>
<dbReference type="EMBL" id="CAJOBD010021509">
    <property type="protein sequence ID" value="CAF4246512.1"/>
    <property type="molecule type" value="Genomic_DNA"/>
</dbReference>
<dbReference type="InterPro" id="IPR038717">
    <property type="entry name" value="Tc1-like_DDE_dom"/>
</dbReference>
<dbReference type="GO" id="GO:0006313">
    <property type="term" value="P:DNA transposition"/>
    <property type="evidence" value="ECO:0007669"/>
    <property type="project" value="InterPro"/>
</dbReference>
<dbReference type="GO" id="GO:0015074">
    <property type="term" value="P:DNA integration"/>
    <property type="evidence" value="ECO:0007669"/>
    <property type="project" value="InterPro"/>
</dbReference>
<evidence type="ECO:0000259" key="2">
    <source>
        <dbReference type="Pfam" id="PF13358"/>
    </source>
</evidence>
<evidence type="ECO:0008006" key="6">
    <source>
        <dbReference type="Google" id="ProtNLM"/>
    </source>
</evidence>
<feature type="domain" description="Transposase Tc1-like" evidence="1">
    <location>
        <begin position="2"/>
        <end position="67"/>
    </location>
</feature>
<dbReference type="GO" id="GO:0003677">
    <property type="term" value="F:DNA binding"/>
    <property type="evidence" value="ECO:0007669"/>
    <property type="project" value="InterPro"/>
</dbReference>
<reference evidence="4" key="1">
    <citation type="submission" date="2021-02" db="EMBL/GenBank/DDBJ databases">
        <authorList>
            <person name="Nowell W R."/>
        </authorList>
    </citation>
    <scope>NUCLEOTIDE SEQUENCE</scope>
</reference>
<dbReference type="Proteomes" id="UP000663836">
    <property type="component" value="Unassembled WGS sequence"/>
</dbReference>
<dbReference type="Pfam" id="PF01498">
    <property type="entry name" value="HTH_Tnp_Tc3_2"/>
    <property type="match status" value="1"/>
</dbReference>
<evidence type="ECO:0000313" key="4">
    <source>
        <dbReference type="EMBL" id="CAF4246512.1"/>
    </source>
</evidence>
<dbReference type="InterPro" id="IPR036397">
    <property type="entry name" value="RNaseH_sf"/>
</dbReference>
<feature type="domain" description="Tc1-like transposase DDE" evidence="2">
    <location>
        <begin position="101"/>
        <end position="165"/>
    </location>
</feature>
<dbReference type="InterPro" id="IPR002492">
    <property type="entry name" value="Transposase_Tc1-like"/>
</dbReference>
<proteinExistence type="predicted"/>
<dbReference type="EMBL" id="CAJOAX010013846">
    <property type="protein sequence ID" value="CAF4136268.1"/>
    <property type="molecule type" value="Genomic_DNA"/>
</dbReference>
<evidence type="ECO:0000259" key="1">
    <source>
        <dbReference type="Pfam" id="PF01498"/>
    </source>
</evidence>
<organism evidence="4 5">
    <name type="scientific">Rotaria sordida</name>
    <dbReference type="NCBI Taxonomy" id="392033"/>
    <lineage>
        <taxon>Eukaryota</taxon>
        <taxon>Metazoa</taxon>
        <taxon>Spiralia</taxon>
        <taxon>Gnathifera</taxon>
        <taxon>Rotifera</taxon>
        <taxon>Eurotatoria</taxon>
        <taxon>Bdelloidea</taxon>
        <taxon>Philodinida</taxon>
        <taxon>Philodinidae</taxon>
        <taxon>Rotaria</taxon>
    </lineage>
</organism>
<sequence length="198" mass="22414">MIKRKPTATATALANEIFENTGKCVSARTIQRYRRELGYRPYHQKIKKSLTSTQEETKTAFAQLHANDNIKKWLFCDEKIFTMNDVGTIAWCKPGEPRPTHVVDNIKAHAQLWGVIGPILTWFKNNGIQVLDAPAYSPEFNGIEYVWSWIKSNVAAQQPKTAAQLNAAIDNACNDIPQKVIQSYISHALTEIQERANE</sequence>
<evidence type="ECO:0000313" key="3">
    <source>
        <dbReference type="EMBL" id="CAF4136268.1"/>
    </source>
</evidence>